<dbReference type="Proteomes" id="UP000050326">
    <property type="component" value="Unassembled WGS sequence"/>
</dbReference>
<proteinExistence type="predicted"/>
<name>A0A0P8YGJ2_9CLOT</name>
<dbReference type="AlphaFoldDB" id="A0A0P8YGJ2"/>
<dbReference type="STRING" id="36849.OXPF_02510"/>
<sequence length="69" mass="8307">MYNMSRQQYMRETDRLKTSYNTEFPTAAVAAIAVFVNSWRYTINIKIINKYEKELANFLYGHIPLKEYF</sequence>
<organism evidence="1 2">
    <name type="scientific">Oxobacter pfennigii</name>
    <dbReference type="NCBI Taxonomy" id="36849"/>
    <lineage>
        <taxon>Bacteria</taxon>
        <taxon>Bacillati</taxon>
        <taxon>Bacillota</taxon>
        <taxon>Clostridia</taxon>
        <taxon>Eubacteriales</taxon>
        <taxon>Clostridiaceae</taxon>
        <taxon>Oxobacter</taxon>
    </lineage>
</organism>
<evidence type="ECO:0000313" key="1">
    <source>
        <dbReference type="EMBL" id="KPU46141.1"/>
    </source>
</evidence>
<keyword evidence="2" id="KW-1185">Reference proteome</keyword>
<gene>
    <name evidence="1" type="ORF">OXPF_02510</name>
</gene>
<protein>
    <submittedName>
        <fullName evidence="1">Uncharacterized protein</fullName>
    </submittedName>
</protein>
<accession>A0A0P8YGJ2</accession>
<evidence type="ECO:0000313" key="2">
    <source>
        <dbReference type="Proteomes" id="UP000050326"/>
    </source>
</evidence>
<comment type="caution">
    <text evidence="1">The sequence shown here is derived from an EMBL/GenBank/DDBJ whole genome shotgun (WGS) entry which is preliminary data.</text>
</comment>
<dbReference type="EMBL" id="LKET01000014">
    <property type="protein sequence ID" value="KPU46141.1"/>
    <property type="molecule type" value="Genomic_DNA"/>
</dbReference>
<reference evidence="1 2" key="1">
    <citation type="submission" date="2015-09" db="EMBL/GenBank/DDBJ databases">
        <title>Genome sequence of Oxobacter pfennigii DSM 3222.</title>
        <authorList>
            <person name="Poehlein A."/>
            <person name="Bengelsdorf F.R."/>
            <person name="Schiel-Bengelsdorf B."/>
            <person name="Duerre P."/>
            <person name="Daniel R."/>
        </authorList>
    </citation>
    <scope>NUCLEOTIDE SEQUENCE [LARGE SCALE GENOMIC DNA]</scope>
    <source>
        <strain evidence="1 2">DSM 3222</strain>
    </source>
</reference>